<comment type="caution">
    <text evidence="3">The sequence shown here is derived from an EMBL/GenBank/DDBJ whole genome shotgun (WGS) entry which is preliminary data.</text>
</comment>
<evidence type="ECO:0000313" key="3">
    <source>
        <dbReference type="EMBL" id="KAK8009145.1"/>
    </source>
</evidence>
<feature type="domain" description="Cupin-like" evidence="2">
    <location>
        <begin position="332"/>
        <end position="457"/>
    </location>
</feature>
<evidence type="ECO:0000256" key="1">
    <source>
        <dbReference type="SAM" id="MobiDB-lite"/>
    </source>
</evidence>
<dbReference type="EMBL" id="JAQQWI010000016">
    <property type="protein sequence ID" value="KAK8009145.1"/>
    <property type="molecule type" value="Genomic_DNA"/>
</dbReference>
<keyword evidence="4" id="KW-1185">Reference proteome</keyword>
<protein>
    <recommendedName>
        <fullName evidence="2">Cupin-like domain-containing protein</fullName>
    </recommendedName>
</protein>
<name>A0ABR1RFA6_9PEZI</name>
<dbReference type="Pfam" id="PF13621">
    <property type="entry name" value="Cupin_8"/>
    <property type="match status" value="1"/>
</dbReference>
<feature type="compositionally biased region" description="Basic and acidic residues" evidence="1">
    <location>
        <begin position="93"/>
        <end position="102"/>
    </location>
</feature>
<feature type="region of interest" description="Disordered" evidence="1">
    <location>
        <begin position="41"/>
        <end position="102"/>
    </location>
</feature>
<dbReference type="SUPFAM" id="SSF51197">
    <property type="entry name" value="Clavaminate synthase-like"/>
    <property type="match status" value="1"/>
</dbReference>
<proteinExistence type="predicted"/>
<dbReference type="Gene3D" id="2.60.120.650">
    <property type="entry name" value="Cupin"/>
    <property type="match status" value="1"/>
</dbReference>
<evidence type="ECO:0000259" key="2">
    <source>
        <dbReference type="Pfam" id="PF13621"/>
    </source>
</evidence>
<accession>A0ABR1RFA6</accession>
<sequence>MAPKLAAAGAAGTKRAAASWVGAISSAQRRALHSLDSLDDLDFSVSLPPSPKVKKKEEPLPSSTRIARTPPKDERKEPLPFVRRLTGTPRKAPGREGKGREAPRLLPVDSTRITDYKFTKLWADKVKRKSPLIVRHMPGFLESQTWFQHPESNPAGEFTNRTSPVEKPKENKTSFAVLRDSIIADALRAGSTDSRSTMGQLFDSLGVKFKIKRDNVATDDALDGPNSQVRLEKFLHWLVRSGRSTSHNLDGTVERLLRSAKDSSLIWEPFDAPLAFIREILQYNHEMEADGRVDEVVSRLGGLIELEDRLTEDFPYPPKVREVGGLKYGASSCSIRFGIRPIRSDLRRSTDVTVLGQLAGYSRVLLVPPSLQSLGGQALEYHPYVRKLRKDDIIRLSERPIKTLEKKTWTRGFEETIPERLDATIKPGEVLLIPDGWWYGVRSINYHNELHATVGWYLQTDRSPRKVWLERQARDERNLFRAVRLRGYEGQET</sequence>
<dbReference type="InterPro" id="IPR041667">
    <property type="entry name" value="Cupin_8"/>
</dbReference>
<reference evidence="3 4" key="1">
    <citation type="submission" date="2023-01" db="EMBL/GenBank/DDBJ databases">
        <title>Analysis of 21 Apiospora genomes using comparative genomics revels a genus with tremendous synthesis potential of carbohydrate active enzymes and secondary metabolites.</title>
        <authorList>
            <person name="Sorensen T."/>
        </authorList>
    </citation>
    <scope>NUCLEOTIDE SEQUENCE [LARGE SCALE GENOMIC DNA]</scope>
    <source>
        <strain evidence="3 4">CBS 20057</strain>
    </source>
</reference>
<evidence type="ECO:0000313" key="4">
    <source>
        <dbReference type="Proteomes" id="UP001396898"/>
    </source>
</evidence>
<organism evidence="3 4">
    <name type="scientific">Apiospora marii</name>
    <dbReference type="NCBI Taxonomy" id="335849"/>
    <lineage>
        <taxon>Eukaryota</taxon>
        <taxon>Fungi</taxon>
        <taxon>Dikarya</taxon>
        <taxon>Ascomycota</taxon>
        <taxon>Pezizomycotina</taxon>
        <taxon>Sordariomycetes</taxon>
        <taxon>Xylariomycetidae</taxon>
        <taxon>Amphisphaeriales</taxon>
        <taxon>Apiosporaceae</taxon>
        <taxon>Apiospora</taxon>
    </lineage>
</organism>
<dbReference type="Proteomes" id="UP001396898">
    <property type="component" value="Unassembled WGS sequence"/>
</dbReference>
<gene>
    <name evidence="3" type="ORF">PG991_011696</name>
</gene>